<evidence type="ECO:0000313" key="2">
    <source>
        <dbReference type="Proteomes" id="UP000494216"/>
    </source>
</evidence>
<dbReference type="EMBL" id="CADCXN010000078">
    <property type="protein sequence ID" value="CAA9891689.1"/>
    <property type="molecule type" value="Genomic_DNA"/>
</dbReference>
<reference evidence="1 2" key="1">
    <citation type="submission" date="2020-02" db="EMBL/GenBank/DDBJ databases">
        <authorList>
            <person name="Hogendoorn C."/>
        </authorList>
    </citation>
    <scope>NUCLEOTIDE SEQUENCE [LARGE SCALE GENOMIC DNA]</scope>
    <source>
        <strain evidence="1">METHB21</strain>
    </source>
</reference>
<proteinExistence type="predicted"/>
<accession>A0A8S0WQY0</accession>
<keyword evidence="2" id="KW-1185">Reference proteome</keyword>
<name>A0A8S0WQY0_9GAMM</name>
<protein>
    <submittedName>
        <fullName evidence="1">Uncharacterized protein</fullName>
    </submittedName>
</protein>
<comment type="caution">
    <text evidence="1">The sequence shown here is derived from an EMBL/GenBank/DDBJ whole genome shotgun (WGS) entry which is preliminary data.</text>
</comment>
<dbReference type="Proteomes" id="UP000494216">
    <property type="component" value="Unassembled WGS sequence"/>
</dbReference>
<evidence type="ECO:0000313" key="1">
    <source>
        <dbReference type="EMBL" id="CAA9891689.1"/>
    </source>
</evidence>
<organism evidence="1 2">
    <name type="scientific">Candidatus Methylobacter favarea</name>
    <dbReference type="NCBI Taxonomy" id="2707345"/>
    <lineage>
        <taxon>Bacteria</taxon>
        <taxon>Pseudomonadati</taxon>
        <taxon>Pseudomonadota</taxon>
        <taxon>Gammaproteobacteria</taxon>
        <taxon>Methylococcales</taxon>
        <taxon>Methylococcaceae</taxon>
        <taxon>Methylobacter</taxon>
    </lineage>
</organism>
<dbReference type="AlphaFoldDB" id="A0A8S0WQY0"/>
<gene>
    <name evidence="1" type="ORF">METHB2_480023</name>
</gene>
<sequence length="98" mass="11256">MSYITDKLNFSCHYKSNKKFSVKSIEHIKECTVTIMKAINSSKVPDPDSSDNLEILCQEFNGDSFYGLEYILDDFFQNKPAKIPVPAHPFVDWFGLLD</sequence>